<evidence type="ECO:0000256" key="5">
    <source>
        <dbReference type="ARBA" id="ARBA00023118"/>
    </source>
</evidence>
<dbReference type="CDD" id="cd00593">
    <property type="entry name" value="RIBOc"/>
    <property type="match status" value="2"/>
</dbReference>
<dbReference type="SMART" id="SM00490">
    <property type="entry name" value="HELICc"/>
    <property type="match status" value="1"/>
</dbReference>
<evidence type="ECO:0000256" key="4">
    <source>
        <dbReference type="ARBA" id="ARBA00022840"/>
    </source>
</evidence>
<dbReference type="InterPro" id="IPR036389">
    <property type="entry name" value="RNase_III_sf"/>
</dbReference>
<feature type="compositionally biased region" description="Basic and acidic residues" evidence="6">
    <location>
        <begin position="1084"/>
        <end position="1102"/>
    </location>
</feature>
<dbReference type="SUPFAM" id="SSF69065">
    <property type="entry name" value="RNase III domain-like"/>
    <property type="match status" value="2"/>
</dbReference>
<dbReference type="Gene3D" id="3.40.50.300">
    <property type="entry name" value="P-loop containing nucleotide triphosphate hydrolases"/>
    <property type="match status" value="2"/>
</dbReference>
<evidence type="ECO:0000256" key="3">
    <source>
        <dbReference type="ARBA" id="ARBA00022801"/>
    </source>
</evidence>
<dbReference type="InterPro" id="IPR001650">
    <property type="entry name" value="Helicase_C-like"/>
</dbReference>
<dbReference type="Pfam" id="PF00271">
    <property type="entry name" value="Helicase_C"/>
    <property type="match status" value="1"/>
</dbReference>
<evidence type="ECO:0000313" key="9">
    <source>
        <dbReference type="EMBL" id="CAK7220982.1"/>
    </source>
</evidence>
<evidence type="ECO:0000313" key="10">
    <source>
        <dbReference type="Proteomes" id="UP001642482"/>
    </source>
</evidence>
<evidence type="ECO:0000256" key="6">
    <source>
        <dbReference type="SAM" id="MobiDB-lite"/>
    </source>
</evidence>
<sequence>MASPTEMEADGVARDELLAESRSYQVEMFEESMRRNVIVAMDTGTGKTRIAILRIRAELERSPSQIVWFLAPTVLLCYQQFYAISSQISCVQGRLIAGETDIQAWSTQAICLPEDSSMPESLAGTNLSALQRLHESRHLGRPWPEIGLITQQYAELIPAGDINWTWSYIKTFYRKANAIFDHLGSWPAEYYVHKVVRKVNKATKKHPPGKDEPYLMALLRQISFRRPRSPGDDKATELFLDGLSGRVQKLVEILSNHKDESPTGIVFVKEQPMAAVLSTIISLHPHLKSRFTVGHVVGMSKSQKGGYLYELLPLAPKDGRLPLLKFQDRRLNLLVATSVIEEGIDIPDCNFVVCIDELTNLKGFIQRRGRARNKDSKFHLLMGRSQRYSPSNPSPLAKSKQLALEWETLEAEMKQLYEDELRQDEQLSYGLGLDQYHDGNDHTGILLDAAFAHRWPLGDMHRLVRIVLPGERLSTKHIASRPFGPEIFANMTQPLSPDLACLVRDADGVPYFYQTFLEAKPPLNSIQKAYKGFDEAPEDAAYVAVRPWPKIAGLLYTGAKVTVQEDGEDEDEECNIAGSPALNVVSAKPYSRVLPAADCRVDDMPAAYVQFGAILPSLTQILELYLVASELLSSTRLCQLPIRDISLVATAISAPAARLPTNYEYLEFIGDSILKLLATVNCAAQNLHMPEGLLSLYKDRLVANSRLCRAALELGLDRFIVSKQWSLKNWKRYCDALAANAESSPEGDMGTISDGGGIAKKQPEHTPEMSTKMLADVVEALIGACHMDGGMAQALHCISLFLPDSKWSSLETCRDILFKAAPDKPPCPLPLGLEELLGYSFTKKSLLIEAITHASLPNDQEGACMERLEFIGDAILDHVIVQTLASVQPVLSHQKMHLLRTTLANYAFLAFVTTMLTISEPAATTVSDLQSHMPSEETLLFLKPLSSFMRHGASRDMGVAQVLFSERFSLKKDAILEQLWTGHKYPWELLLGLGANKFHSDILEAVIGAIWVDSGSMTEVERLLEKVGILPYLRRAVKEDIHLMHPKEELGTVTGSAKIRYEVTRLTRAEAASLDACKTPLFDPRNENGKRRSLNRLEKASGDDESTSTNDSSETTALNSDHEAEIRHRTIVGDTMNDIGYSCRLFFNGKDKFEVSFCHSREEAEAAVANMALTAWRQGQLGNEKKA</sequence>
<dbReference type="Gene3D" id="1.10.1520.10">
    <property type="entry name" value="Ribonuclease III domain"/>
    <property type="match status" value="2"/>
</dbReference>
<evidence type="ECO:0000256" key="1">
    <source>
        <dbReference type="ARBA" id="ARBA00022721"/>
    </source>
</evidence>
<keyword evidence="3" id="KW-0378">Hydrolase</keyword>
<evidence type="ECO:0000259" key="7">
    <source>
        <dbReference type="PROSITE" id="PS50142"/>
    </source>
</evidence>
<dbReference type="EMBL" id="CAWUHD010000038">
    <property type="protein sequence ID" value="CAK7220982.1"/>
    <property type="molecule type" value="Genomic_DNA"/>
</dbReference>
<gene>
    <name evidence="9" type="primary">DCL2</name>
    <name evidence="9" type="ORF">SEUCBS140593_004418</name>
</gene>
<dbReference type="InterPro" id="IPR000999">
    <property type="entry name" value="RNase_III_dom"/>
</dbReference>
<dbReference type="PANTHER" id="PTHR14950">
    <property type="entry name" value="DICER-RELATED"/>
    <property type="match status" value="1"/>
</dbReference>
<protein>
    <submittedName>
        <fullName evidence="9">Dicer-like protein 2</fullName>
    </submittedName>
</protein>
<dbReference type="Proteomes" id="UP001642482">
    <property type="component" value="Unassembled WGS sequence"/>
</dbReference>
<feature type="region of interest" description="Disordered" evidence="6">
    <location>
        <begin position="742"/>
        <end position="766"/>
    </location>
</feature>
<dbReference type="SMART" id="SM00535">
    <property type="entry name" value="RIBOc"/>
    <property type="match status" value="2"/>
</dbReference>
<dbReference type="Pfam" id="PF00636">
    <property type="entry name" value="Ribonuclease_3"/>
    <property type="match status" value="2"/>
</dbReference>
<dbReference type="InterPro" id="IPR027417">
    <property type="entry name" value="P-loop_NTPase"/>
</dbReference>
<keyword evidence="4" id="KW-0067">ATP-binding</keyword>
<reference evidence="9 10" key="1">
    <citation type="submission" date="2024-01" db="EMBL/GenBank/DDBJ databases">
        <authorList>
            <person name="Allen C."/>
            <person name="Tagirdzhanova G."/>
        </authorList>
    </citation>
    <scope>NUCLEOTIDE SEQUENCE [LARGE SCALE GENOMIC DNA]</scope>
</reference>
<feature type="domain" description="Helicase C-terminal" evidence="8">
    <location>
        <begin position="249"/>
        <end position="425"/>
    </location>
</feature>
<proteinExistence type="predicted"/>
<dbReference type="Pfam" id="PF00270">
    <property type="entry name" value="DEAD"/>
    <property type="match status" value="1"/>
</dbReference>
<evidence type="ECO:0000256" key="2">
    <source>
        <dbReference type="ARBA" id="ARBA00022741"/>
    </source>
</evidence>
<dbReference type="PANTHER" id="PTHR14950:SF37">
    <property type="entry name" value="ENDORIBONUCLEASE DICER"/>
    <property type="match status" value="1"/>
</dbReference>
<dbReference type="InterPro" id="IPR011545">
    <property type="entry name" value="DEAD/DEAH_box_helicase_dom"/>
</dbReference>
<comment type="caution">
    <text evidence="9">The sequence shown here is derived from an EMBL/GenBank/DDBJ whole genome shotgun (WGS) entry which is preliminary data.</text>
</comment>
<organism evidence="9 10">
    <name type="scientific">Sporothrix eucalyptigena</name>
    <dbReference type="NCBI Taxonomy" id="1812306"/>
    <lineage>
        <taxon>Eukaryota</taxon>
        <taxon>Fungi</taxon>
        <taxon>Dikarya</taxon>
        <taxon>Ascomycota</taxon>
        <taxon>Pezizomycotina</taxon>
        <taxon>Sordariomycetes</taxon>
        <taxon>Sordariomycetidae</taxon>
        <taxon>Ophiostomatales</taxon>
        <taxon>Ophiostomataceae</taxon>
        <taxon>Sporothrix</taxon>
    </lineage>
</organism>
<feature type="domain" description="RNase III" evidence="7">
    <location>
        <begin position="833"/>
        <end position="1015"/>
    </location>
</feature>
<evidence type="ECO:0000259" key="8">
    <source>
        <dbReference type="PROSITE" id="PS51194"/>
    </source>
</evidence>
<keyword evidence="1" id="KW-0930">Antiviral protein</keyword>
<name>A0ABP0BN86_9PEZI</name>
<feature type="region of interest" description="Disordered" evidence="6">
    <location>
        <begin position="1080"/>
        <end position="1122"/>
    </location>
</feature>
<keyword evidence="10" id="KW-1185">Reference proteome</keyword>
<feature type="compositionally biased region" description="Low complexity" evidence="6">
    <location>
        <begin position="1107"/>
        <end position="1116"/>
    </location>
</feature>
<dbReference type="SUPFAM" id="SSF52540">
    <property type="entry name" value="P-loop containing nucleoside triphosphate hydrolases"/>
    <property type="match status" value="1"/>
</dbReference>
<dbReference type="PROSITE" id="PS50142">
    <property type="entry name" value="RNASE_3_2"/>
    <property type="match status" value="2"/>
</dbReference>
<keyword evidence="5" id="KW-0051">Antiviral defense</keyword>
<keyword evidence="2" id="KW-0547">Nucleotide-binding</keyword>
<feature type="domain" description="RNase III" evidence="7">
    <location>
        <begin position="642"/>
        <end position="790"/>
    </location>
</feature>
<dbReference type="PROSITE" id="PS51194">
    <property type="entry name" value="HELICASE_CTER"/>
    <property type="match status" value="1"/>
</dbReference>
<accession>A0ABP0BN86</accession>